<gene>
    <name evidence="3" type="primary">PGBD4_15</name>
    <name evidence="3" type="ORF">g.3198</name>
</gene>
<protein>
    <submittedName>
        <fullName evidence="3">PiggyBac transposable element-derived protein 4</fullName>
    </submittedName>
</protein>
<dbReference type="InterPro" id="IPR029526">
    <property type="entry name" value="PGBD"/>
</dbReference>
<feature type="domain" description="PiggyBac transposable element-derived protein" evidence="2">
    <location>
        <begin position="5"/>
        <end position="104"/>
    </location>
</feature>
<keyword evidence="1" id="KW-0472">Membrane</keyword>
<dbReference type="EMBL" id="GGMS01005739">
    <property type="protein sequence ID" value="MBY74942.1"/>
    <property type="molecule type" value="Transcribed_RNA"/>
</dbReference>
<dbReference type="OrthoDB" id="6625281at2759"/>
<dbReference type="Pfam" id="PF13843">
    <property type="entry name" value="DDE_Tnp_1_7"/>
    <property type="match status" value="2"/>
</dbReference>
<accession>A0A2S2QCL4</accession>
<name>A0A2S2QCL4_9HEMI</name>
<evidence type="ECO:0000256" key="1">
    <source>
        <dbReference type="SAM" id="Phobius"/>
    </source>
</evidence>
<feature type="domain" description="PiggyBac transposable element-derived protein" evidence="2">
    <location>
        <begin position="110"/>
        <end position="183"/>
    </location>
</feature>
<proteinExistence type="predicted"/>
<dbReference type="AlphaFoldDB" id="A0A2S2QCL4"/>
<evidence type="ECO:0000259" key="2">
    <source>
        <dbReference type="Pfam" id="PF13843"/>
    </source>
</evidence>
<keyword evidence="1" id="KW-1133">Transmembrane helix</keyword>
<dbReference type="PANTHER" id="PTHR46599">
    <property type="entry name" value="PIGGYBAC TRANSPOSABLE ELEMENT-DERIVED PROTEIN 4"/>
    <property type="match status" value="1"/>
</dbReference>
<organism evidence="3">
    <name type="scientific">Sipha flava</name>
    <name type="common">yellow sugarcane aphid</name>
    <dbReference type="NCBI Taxonomy" id="143950"/>
    <lineage>
        <taxon>Eukaryota</taxon>
        <taxon>Metazoa</taxon>
        <taxon>Ecdysozoa</taxon>
        <taxon>Arthropoda</taxon>
        <taxon>Hexapoda</taxon>
        <taxon>Insecta</taxon>
        <taxon>Pterygota</taxon>
        <taxon>Neoptera</taxon>
        <taxon>Paraneoptera</taxon>
        <taxon>Hemiptera</taxon>
        <taxon>Sternorrhyncha</taxon>
        <taxon>Aphidomorpha</taxon>
        <taxon>Aphidoidea</taxon>
        <taxon>Aphididae</taxon>
        <taxon>Sipha</taxon>
    </lineage>
</organism>
<dbReference type="PANTHER" id="PTHR46599:SF6">
    <property type="entry name" value="DUAL SPECIFICITY PHOSPHATASE 26"/>
    <property type="match status" value="1"/>
</dbReference>
<keyword evidence="1" id="KW-0812">Transmembrane</keyword>
<feature type="transmembrane region" description="Helical" evidence="1">
    <location>
        <begin position="167"/>
        <end position="187"/>
    </location>
</feature>
<sequence>MLEFFRGRCSFRQYLPNKLAKYSIKIFSLCDSIKFYTLNMEIYAGKQSDGPFKIDNSGKSIVERLVRPICNSGRNVTMDNWFMSVSLAQELFGKKLTIVRTLKKIFEKKNKVVTLLCTMHHTDDFDSSTGEKTKSELLTFYNHTKRGVDTVDELKESYSVSRNSCRWLMTIFYSLLNIGGINSCIILQINTKKKMSRLNFLKELSKELCMDYMKQ</sequence>
<evidence type="ECO:0000313" key="3">
    <source>
        <dbReference type="EMBL" id="MBY74942.1"/>
    </source>
</evidence>
<reference evidence="3" key="1">
    <citation type="submission" date="2018-04" db="EMBL/GenBank/DDBJ databases">
        <title>Transcriptome assembly of Sipha flava.</title>
        <authorList>
            <person name="Scully E.D."/>
            <person name="Geib S.M."/>
            <person name="Palmer N.A."/>
            <person name="Koch K."/>
            <person name="Bradshaw J."/>
            <person name="Heng-Moss T."/>
            <person name="Sarath G."/>
        </authorList>
    </citation>
    <scope>NUCLEOTIDE SEQUENCE</scope>
</reference>